<sequence length="135" mass="14415">MHVAYPRPSRMPLKCFAEAVVPAAVSSRPAESSARFCFFCSHGAKEQSNFSLYGRARGTLGCLFRPVRTLLCPASMSCWRVLEGTQRWEEEGSVSGWRGGGGAGGRGGERRADRSVVICSLCAQPASSITASPVS</sequence>
<dbReference type="AlphaFoldDB" id="A0A4Z2IWC9"/>
<name>A0A4Z2IWC9_9TELE</name>
<keyword evidence="2" id="KW-1185">Reference proteome</keyword>
<reference evidence="1 2" key="1">
    <citation type="submission" date="2019-03" db="EMBL/GenBank/DDBJ databases">
        <title>First draft genome of Liparis tanakae, snailfish: a comprehensive survey of snailfish specific genes.</title>
        <authorList>
            <person name="Kim W."/>
            <person name="Song I."/>
            <person name="Jeong J.-H."/>
            <person name="Kim D."/>
            <person name="Kim S."/>
            <person name="Ryu S."/>
            <person name="Song J.Y."/>
            <person name="Lee S.K."/>
        </authorList>
    </citation>
    <scope>NUCLEOTIDE SEQUENCE [LARGE SCALE GENOMIC DNA]</scope>
    <source>
        <tissue evidence="1">Muscle</tissue>
    </source>
</reference>
<evidence type="ECO:0000313" key="1">
    <source>
        <dbReference type="EMBL" id="TNN82289.1"/>
    </source>
</evidence>
<proteinExistence type="predicted"/>
<comment type="caution">
    <text evidence="1">The sequence shown here is derived from an EMBL/GenBank/DDBJ whole genome shotgun (WGS) entry which is preliminary data.</text>
</comment>
<evidence type="ECO:0000313" key="2">
    <source>
        <dbReference type="Proteomes" id="UP000314294"/>
    </source>
</evidence>
<dbReference type="EMBL" id="SRLO01000040">
    <property type="protein sequence ID" value="TNN82289.1"/>
    <property type="molecule type" value="Genomic_DNA"/>
</dbReference>
<organism evidence="1 2">
    <name type="scientific">Liparis tanakae</name>
    <name type="common">Tanaka's snailfish</name>
    <dbReference type="NCBI Taxonomy" id="230148"/>
    <lineage>
        <taxon>Eukaryota</taxon>
        <taxon>Metazoa</taxon>
        <taxon>Chordata</taxon>
        <taxon>Craniata</taxon>
        <taxon>Vertebrata</taxon>
        <taxon>Euteleostomi</taxon>
        <taxon>Actinopterygii</taxon>
        <taxon>Neopterygii</taxon>
        <taxon>Teleostei</taxon>
        <taxon>Neoteleostei</taxon>
        <taxon>Acanthomorphata</taxon>
        <taxon>Eupercaria</taxon>
        <taxon>Perciformes</taxon>
        <taxon>Cottioidei</taxon>
        <taxon>Cottales</taxon>
        <taxon>Liparidae</taxon>
        <taxon>Liparis</taxon>
    </lineage>
</organism>
<dbReference type="Proteomes" id="UP000314294">
    <property type="component" value="Unassembled WGS sequence"/>
</dbReference>
<accession>A0A4Z2IWC9</accession>
<protein>
    <submittedName>
        <fullName evidence="1">Uncharacterized protein</fullName>
    </submittedName>
</protein>
<gene>
    <name evidence="1" type="ORF">EYF80_007410</name>
</gene>